<dbReference type="Gene3D" id="1.20.1270.70">
    <property type="entry name" value="Designed single chain three-helix bundle"/>
    <property type="match status" value="3"/>
</dbReference>
<dbReference type="GO" id="GO:0005975">
    <property type="term" value="P:carbohydrate metabolic process"/>
    <property type="evidence" value="ECO:0007669"/>
    <property type="project" value="InterPro"/>
</dbReference>
<proteinExistence type="predicted"/>
<dbReference type="InterPro" id="IPR005084">
    <property type="entry name" value="CBM6"/>
</dbReference>
<evidence type="ECO:0000313" key="3">
    <source>
        <dbReference type="EMBL" id="EMS69035.1"/>
    </source>
</evidence>
<feature type="non-terminal residue" evidence="3">
    <location>
        <position position="1003"/>
    </location>
</feature>
<organism evidence="3 4">
    <name type="scientific">Ruminiclostridium cellobioparum subsp. termitidis CT1112</name>
    <dbReference type="NCBI Taxonomy" id="1195236"/>
    <lineage>
        <taxon>Bacteria</taxon>
        <taxon>Bacillati</taxon>
        <taxon>Bacillota</taxon>
        <taxon>Clostridia</taxon>
        <taxon>Eubacteriales</taxon>
        <taxon>Oscillospiraceae</taxon>
        <taxon>Ruminiclostridium</taxon>
    </lineage>
</organism>
<dbReference type="InterPro" id="IPR053169">
    <property type="entry name" value="MUG_Protein"/>
</dbReference>
<dbReference type="SUPFAM" id="SSF49785">
    <property type="entry name" value="Galactose-binding domain-like"/>
    <property type="match status" value="3"/>
</dbReference>
<name>S0FEY5_RUMCE</name>
<dbReference type="Pfam" id="PF03663">
    <property type="entry name" value="Glyco_hydro_76"/>
    <property type="match status" value="1"/>
</dbReference>
<feature type="chain" id="PRO_5004486761" evidence="1">
    <location>
        <begin position="31"/>
        <end position="1003"/>
    </location>
</feature>
<dbReference type="Proteomes" id="UP000014155">
    <property type="component" value="Unassembled WGS sequence"/>
</dbReference>
<dbReference type="GO" id="GO:0030246">
    <property type="term" value="F:carbohydrate binding"/>
    <property type="evidence" value="ECO:0007669"/>
    <property type="project" value="InterPro"/>
</dbReference>
<feature type="domain" description="CBM6" evidence="2">
    <location>
        <begin position="784"/>
        <end position="905"/>
    </location>
</feature>
<dbReference type="EMBL" id="AORV01000078">
    <property type="protein sequence ID" value="EMS69035.1"/>
    <property type="molecule type" value="Genomic_DNA"/>
</dbReference>
<comment type="caution">
    <text evidence="3">The sequence shown here is derived from an EMBL/GenBank/DDBJ whole genome shotgun (WGS) entry which is preliminary data.</text>
</comment>
<keyword evidence="3" id="KW-0378">Hydrolase</keyword>
<dbReference type="PANTHER" id="PTHR47791:SF3">
    <property type="entry name" value="MEIOTICALLY UP-REGULATED GENE 191 PROTEIN"/>
    <property type="match status" value="1"/>
</dbReference>
<evidence type="ECO:0000259" key="2">
    <source>
        <dbReference type="PROSITE" id="PS51175"/>
    </source>
</evidence>
<dbReference type="Pfam" id="PF07554">
    <property type="entry name" value="FIVAR"/>
    <property type="match status" value="3"/>
</dbReference>
<dbReference type="RefSeq" id="WP_004631189.1">
    <property type="nucleotide sequence ID" value="NZ_AORV01000078.1"/>
</dbReference>
<dbReference type="STRING" id="1195236.CTER_5351"/>
<dbReference type="Gene3D" id="2.60.120.260">
    <property type="entry name" value="Galactose-binding domain-like"/>
    <property type="match status" value="3"/>
</dbReference>
<dbReference type="Pfam" id="PF18099">
    <property type="entry name" value="CBM_35_2"/>
    <property type="match status" value="1"/>
</dbReference>
<dbReference type="InterPro" id="IPR008979">
    <property type="entry name" value="Galactose-bd-like_sf"/>
</dbReference>
<dbReference type="Gene3D" id="1.50.10.20">
    <property type="match status" value="1"/>
</dbReference>
<feature type="signal peptide" evidence="1">
    <location>
        <begin position="1"/>
        <end position="30"/>
    </location>
</feature>
<dbReference type="SUPFAM" id="SSF48208">
    <property type="entry name" value="Six-hairpin glycosidases"/>
    <property type="match status" value="1"/>
</dbReference>
<gene>
    <name evidence="3" type="ORF">CTER_5351</name>
</gene>
<dbReference type="InterPro" id="IPR008928">
    <property type="entry name" value="6-hairpin_glycosidase_sf"/>
</dbReference>
<dbReference type="GO" id="GO:0016787">
    <property type="term" value="F:hydrolase activity"/>
    <property type="evidence" value="ECO:0007669"/>
    <property type="project" value="UniProtKB-KW"/>
</dbReference>
<accession>S0FEY5</accession>
<dbReference type="PANTHER" id="PTHR47791">
    <property type="entry name" value="MEIOTICALLY UP-REGULATED GENE 191 PROTEIN"/>
    <property type="match status" value="1"/>
</dbReference>
<dbReference type="eggNOG" id="COG4833">
    <property type="taxonomic scope" value="Bacteria"/>
</dbReference>
<sequence>MLKKKGVIKLLAVILAACILSLSLPVTTMAAYSFNQPDVERCMDAFLNTHYRSGDIYTSHFWEAAYSRELLCAYYNLTGKNKDKISETFYWFEDNHTANKYGNPQSWIASEGDWNDDYSWQSQFTMSAYAITGDQHMLDQAKWHFDFFYKTSVDDTWGGGMWRERSVQNQKDVPTNGWAIVAAQLAKYYPDEKVTDADGVSRTYKEAAIDIYNWVKASFMRPDGGIENSITTGKLGWDDNLYTYNAGIFIELASYLYDLTKDNSYIADACKAADFAKKRFTTGADQIVVYEDDVGGSGLYMPDPTNSYEIVFRGILMRGIYKLITLGGQTQYTDWLTKNAQAAYNNRSGDDLTAPYWNTPYDGTTVRPTANATGLTLMCYSLLASQPGYLSGKVEAESGVKYGTAYKQADHAASGGYVAGSIDHAATETTSASAIEFKNCAAAQKLAVGYCSGLDNPKLNLYINGVYSQDLNFDKTGSWDGTYAEKIFDVSIPEGATVKIQYDDGCAAANIDYIRFISDAEADKSILAETINSAMSLSQNDYTPETWDLLQPAIDAALEVYNRADTVQAEVDTAVDALKAVVDSLVTVRYFGKVEAEKGKKYGTAYSQADSGASGGFMVGSIDHIGAAFELKNCGAATKLIVAYASGLDNPKLSFYINGVDSQDLTFTKTGGWGGSFAQKTFDVVIPEGATIKFQYDSGDVAANIDYIGLTSTDISALTEKINDAKELVEQEYTAAAWKTLQAAITTATDVTAAIPTQQEADLALSNLQAVIDGLQLYPGNYSGKIEAEIGKMYGTAYKQEDAYASGGFIAGSIDHAGAAFELIKCAPTNNIIIGYASGKSNPKLSLYINGVDNQDVTFTNTGGWNGAGKYAEKTFNVDIPAGASIKFQFDSGDVAANIDYIIIPADKTELIPKISEVQALAEDDYTPESWSLLQTALNAAVSVSDNKGSTQEEVTAALNNLNAAINGLQVRPLQVQAPAASPEGGIYTSVQTVTLSSATDGA</sequence>
<dbReference type="AlphaFoldDB" id="S0FEY5"/>
<keyword evidence="1" id="KW-0732">Signal</keyword>
<evidence type="ECO:0000313" key="4">
    <source>
        <dbReference type="Proteomes" id="UP000014155"/>
    </source>
</evidence>
<dbReference type="InterPro" id="IPR041342">
    <property type="entry name" value="CBM35"/>
</dbReference>
<evidence type="ECO:0000256" key="1">
    <source>
        <dbReference type="SAM" id="SignalP"/>
    </source>
</evidence>
<keyword evidence="4" id="KW-1185">Reference proteome</keyword>
<protein>
    <submittedName>
        <fullName evidence="3">Putative glycosyl hydrolase</fullName>
    </submittedName>
</protein>
<reference evidence="3 4" key="1">
    <citation type="journal article" date="2013" name="Genome Announc.">
        <title>Draft Genome Sequence of the Cellulolytic, Mesophilic, Anaerobic Bacterium Clostridium termitidis Strain CT1112 (DSM 5398).</title>
        <authorList>
            <person name="Lal S."/>
            <person name="Ramachandran U."/>
            <person name="Zhang X."/>
            <person name="Munir R."/>
            <person name="Sparling R."/>
            <person name="Levin D.B."/>
        </authorList>
    </citation>
    <scope>NUCLEOTIDE SEQUENCE [LARGE SCALE GENOMIC DNA]</scope>
    <source>
        <strain evidence="3 4">CT1112</strain>
    </source>
</reference>
<dbReference type="PROSITE" id="PS51175">
    <property type="entry name" value="CBM6"/>
    <property type="match status" value="1"/>
</dbReference>
<dbReference type="InterPro" id="IPR005198">
    <property type="entry name" value="Glyco_hydro_76"/>
</dbReference>